<dbReference type="PANTHER" id="PTHR43436:SF1">
    <property type="entry name" value="TRANSCRIPTIONAL REGULATORY PROTEIN"/>
    <property type="match status" value="1"/>
</dbReference>
<evidence type="ECO:0000313" key="5">
    <source>
        <dbReference type="Proteomes" id="UP000027980"/>
    </source>
</evidence>
<dbReference type="SUPFAM" id="SSF46689">
    <property type="entry name" value="Homeodomain-like"/>
    <property type="match status" value="2"/>
</dbReference>
<dbReference type="HOGENOM" id="CLU_000445_100_0_9"/>
<keyword evidence="2" id="KW-0804">Transcription</keyword>
<evidence type="ECO:0000256" key="2">
    <source>
        <dbReference type="ARBA" id="ARBA00023163"/>
    </source>
</evidence>
<accession>A0A075LGX3</accession>
<keyword evidence="1" id="KW-0805">Transcription regulation</keyword>
<dbReference type="PROSITE" id="PS01124">
    <property type="entry name" value="HTH_ARAC_FAMILY_2"/>
    <property type="match status" value="1"/>
</dbReference>
<organism evidence="4 5">
    <name type="scientific">Terribacillus saccharophilus</name>
    <dbReference type="NCBI Taxonomy" id="361277"/>
    <lineage>
        <taxon>Bacteria</taxon>
        <taxon>Bacillati</taxon>
        <taxon>Bacillota</taxon>
        <taxon>Bacilli</taxon>
        <taxon>Bacillales</taxon>
        <taxon>Bacillaceae</taxon>
        <taxon>Terribacillus</taxon>
    </lineage>
</organism>
<dbReference type="KEGG" id="tap:GZ22_04300"/>
<dbReference type="Gene3D" id="1.10.10.60">
    <property type="entry name" value="Homeodomain-like"/>
    <property type="match status" value="1"/>
</dbReference>
<protein>
    <submittedName>
        <fullName evidence="4">AraC family transcriptional regulator</fullName>
    </submittedName>
</protein>
<dbReference type="GO" id="GO:0043565">
    <property type="term" value="F:sequence-specific DNA binding"/>
    <property type="evidence" value="ECO:0007669"/>
    <property type="project" value="InterPro"/>
</dbReference>
<reference evidence="4 5" key="1">
    <citation type="submission" date="2014-07" db="EMBL/GenBank/DDBJ databases">
        <title>Complete genome sequence of a moderately halophilic bacterium Terribacillus aidingensis MP602, isolated from Cryptomeria fortunei in Tianmu mountain in China.</title>
        <authorList>
            <person name="Wang Y."/>
            <person name="Lu P."/>
            <person name="Zhang L."/>
        </authorList>
    </citation>
    <scope>NUCLEOTIDE SEQUENCE [LARGE SCALE GENOMIC DNA]</scope>
    <source>
        <strain evidence="4 5">MP602</strain>
    </source>
</reference>
<proteinExistence type="predicted"/>
<dbReference type="GO" id="GO:0003700">
    <property type="term" value="F:DNA-binding transcription factor activity"/>
    <property type="evidence" value="ECO:0007669"/>
    <property type="project" value="InterPro"/>
</dbReference>
<dbReference type="OrthoDB" id="34150at2"/>
<dbReference type="InterPro" id="IPR009057">
    <property type="entry name" value="Homeodomain-like_sf"/>
</dbReference>
<gene>
    <name evidence="4" type="ORF">GZ22_04300</name>
</gene>
<dbReference type="InterPro" id="IPR009594">
    <property type="entry name" value="Tscrpt_reg_HTH_AraC_N"/>
</dbReference>
<dbReference type="RefSeq" id="WP_038559009.1">
    <property type="nucleotide sequence ID" value="NZ_CP008876.1"/>
</dbReference>
<evidence type="ECO:0000256" key="1">
    <source>
        <dbReference type="ARBA" id="ARBA00023015"/>
    </source>
</evidence>
<dbReference type="SMART" id="SM00342">
    <property type="entry name" value="HTH_ARAC"/>
    <property type="match status" value="1"/>
</dbReference>
<dbReference type="AlphaFoldDB" id="A0A075LGX3"/>
<dbReference type="EMBL" id="CP008876">
    <property type="protein sequence ID" value="AIF65930.1"/>
    <property type="molecule type" value="Genomic_DNA"/>
</dbReference>
<feature type="domain" description="HTH araC/xylS-type" evidence="3">
    <location>
        <begin position="196"/>
        <end position="294"/>
    </location>
</feature>
<sequence>MTDATSEKQTTLAEVINKFAPREGICETNIPSLFFIHHTSTYGPVHRVYKPSVCIIVQGEKEILLGQERFLYGPNHYLVASVDLPVSGQILEASGSAPYLALKLEFTPAEILEVMEEAAIHFDFGEDPKRGMYVNEIEASILDVAVRLANLLEKPEDIPVLAPLIKKEILYRVLQGKHGSTLAQMAVQGSYTQRIRDVIDHIRSHYDQSFRIEELAEIAGMSVSSLHRHFREVTAMSPIQFQKQIRLQEARQLLLYEDADTTDAALRVGYESVSHFSREYARMYGFPPRTDVNRLKEDWIESVKD</sequence>
<evidence type="ECO:0000259" key="3">
    <source>
        <dbReference type="PROSITE" id="PS01124"/>
    </source>
</evidence>
<dbReference type="PANTHER" id="PTHR43436">
    <property type="entry name" value="ARAC-FAMILY TRANSCRIPTIONAL REGULATOR"/>
    <property type="match status" value="1"/>
</dbReference>
<dbReference type="Pfam" id="PF06719">
    <property type="entry name" value="AraC_N"/>
    <property type="match status" value="1"/>
</dbReference>
<dbReference type="GeneID" id="34221779"/>
<dbReference type="Proteomes" id="UP000027980">
    <property type="component" value="Chromosome"/>
</dbReference>
<name>A0A075LGX3_9BACI</name>
<dbReference type="InterPro" id="IPR018060">
    <property type="entry name" value="HTH_AraC"/>
</dbReference>
<evidence type="ECO:0000313" key="4">
    <source>
        <dbReference type="EMBL" id="AIF65930.1"/>
    </source>
</evidence>
<dbReference type="Pfam" id="PF12833">
    <property type="entry name" value="HTH_18"/>
    <property type="match status" value="1"/>
</dbReference>